<dbReference type="EMBL" id="JAJJMA010183371">
    <property type="protein sequence ID" value="MCL7037806.1"/>
    <property type="molecule type" value="Genomic_DNA"/>
</dbReference>
<comment type="caution">
    <text evidence="2">The sequence shown here is derived from an EMBL/GenBank/DDBJ whole genome shotgun (WGS) entry which is preliminary data.</text>
</comment>
<proteinExistence type="predicted"/>
<protein>
    <submittedName>
        <fullName evidence="2">Uncharacterized protein</fullName>
    </submittedName>
</protein>
<evidence type="ECO:0000313" key="3">
    <source>
        <dbReference type="Proteomes" id="UP001177140"/>
    </source>
</evidence>
<sequence length="129" mass="14511">VARSLVKRFPKLVTEKSREHGICGLESIAQRPFAFLSGAKLTWWQRKIYSLTHVSVDSLSNHGTQDDNQTSSRWSEHNERDEENLLETEGTQVLVGNNTSRSSTIMNSNITKGILTMLASVNRIPNITQ</sequence>
<reference evidence="2" key="1">
    <citation type="submission" date="2022-03" db="EMBL/GenBank/DDBJ databases">
        <title>A functionally conserved STORR gene fusion in Papaver species that diverged 16.8 million years ago.</title>
        <authorList>
            <person name="Catania T."/>
        </authorList>
    </citation>
    <scope>NUCLEOTIDE SEQUENCE</scope>
    <source>
        <strain evidence="2">S-191538</strain>
    </source>
</reference>
<accession>A0AA41VAN1</accession>
<organism evidence="2 3">
    <name type="scientific">Papaver nudicaule</name>
    <name type="common">Iceland poppy</name>
    <dbReference type="NCBI Taxonomy" id="74823"/>
    <lineage>
        <taxon>Eukaryota</taxon>
        <taxon>Viridiplantae</taxon>
        <taxon>Streptophyta</taxon>
        <taxon>Embryophyta</taxon>
        <taxon>Tracheophyta</taxon>
        <taxon>Spermatophyta</taxon>
        <taxon>Magnoliopsida</taxon>
        <taxon>Ranunculales</taxon>
        <taxon>Papaveraceae</taxon>
        <taxon>Papaveroideae</taxon>
        <taxon>Papaver</taxon>
    </lineage>
</organism>
<keyword evidence="3" id="KW-1185">Reference proteome</keyword>
<evidence type="ECO:0000313" key="2">
    <source>
        <dbReference type="EMBL" id="MCL7037806.1"/>
    </source>
</evidence>
<feature type="non-terminal residue" evidence="2">
    <location>
        <position position="129"/>
    </location>
</feature>
<feature type="region of interest" description="Disordered" evidence="1">
    <location>
        <begin position="59"/>
        <end position="90"/>
    </location>
</feature>
<dbReference type="AlphaFoldDB" id="A0AA41VAN1"/>
<gene>
    <name evidence="2" type="ORF">MKW94_005422</name>
</gene>
<name>A0AA41VAN1_PAPNU</name>
<feature type="non-terminal residue" evidence="2">
    <location>
        <position position="1"/>
    </location>
</feature>
<evidence type="ECO:0000256" key="1">
    <source>
        <dbReference type="SAM" id="MobiDB-lite"/>
    </source>
</evidence>
<feature type="compositionally biased region" description="Polar residues" evidence="1">
    <location>
        <begin position="59"/>
        <end position="73"/>
    </location>
</feature>
<dbReference type="Proteomes" id="UP001177140">
    <property type="component" value="Unassembled WGS sequence"/>
</dbReference>